<reference evidence="6 7" key="1">
    <citation type="submission" date="2018-04" db="EMBL/GenBank/DDBJ databases">
        <title>Sphingobacterium cortibacter sp. nov.</title>
        <authorList>
            <person name="Li Y."/>
        </authorList>
    </citation>
    <scope>NUCLEOTIDE SEQUENCE [LARGE SCALE GENOMIC DNA]</scope>
    <source>
        <strain evidence="6 7">2c-3</strain>
    </source>
</reference>
<dbReference type="EMBL" id="QDKG01000001">
    <property type="protein sequence ID" value="PVH26324.1"/>
    <property type="molecule type" value="Genomic_DNA"/>
</dbReference>
<gene>
    <name evidence="6" type="ORF">DC487_01465</name>
</gene>
<feature type="transmembrane region" description="Helical" evidence="5">
    <location>
        <begin position="87"/>
        <end position="120"/>
    </location>
</feature>
<evidence type="ECO:0000313" key="6">
    <source>
        <dbReference type="EMBL" id="PVH26324.1"/>
    </source>
</evidence>
<evidence type="ECO:0000256" key="4">
    <source>
        <dbReference type="ARBA" id="ARBA00023136"/>
    </source>
</evidence>
<feature type="transmembrane region" description="Helical" evidence="5">
    <location>
        <begin position="12"/>
        <end position="33"/>
    </location>
</feature>
<evidence type="ECO:0000256" key="2">
    <source>
        <dbReference type="ARBA" id="ARBA00022692"/>
    </source>
</evidence>
<feature type="transmembrane region" description="Helical" evidence="5">
    <location>
        <begin position="260"/>
        <end position="290"/>
    </location>
</feature>
<keyword evidence="3 5" id="KW-1133">Transmembrane helix</keyword>
<dbReference type="PANTHER" id="PTHR11785">
    <property type="entry name" value="AMINO ACID TRANSPORTER"/>
    <property type="match status" value="1"/>
</dbReference>
<evidence type="ECO:0000313" key="7">
    <source>
        <dbReference type="Proteomes" id="UP000245627"/>
    </source>
</evidence>
<comment type="subcellular location">
    <subcellularLocation>
        <location evidence="1">Membrane</location>
        <topology evidence="1">Multi-pass membrane protein</topology>
    </subcellularLocation>
</comment>
<accession>A0A2T8HLJ8</accession>
<feature type="transmembrane region" description="Helical" evidence="5">
    <location>
        <begin position="356"/>
        <end position="377"/>
    </location>
</feature>
<dbReference type="Proteomes" id="UP000245627">
    <property type="component" value="Unassembled WGS sequence"/>
</dbReference>
<feature type="transmembrane region" description="Helical" evidence="5">
    <location>
        <begin position="416"/>
        <end position="439"/>
    </location>
</feature>
<dbReference type="OrthoDB" id="9806937at2"/>
<dbReference type="InterPro" id="IPR050598">
    <property type="entry name" value="AminoAcid_Transporter"/>
</dbReference>
<dbReference type="PIRSF" id="PIRSF006060">
    <property type="entry name" value="AA_transporter"/>
    <property type="match status" value="1"/>
</dbReference>
<feature type="transmembrane region" description="Helical" evidence="5">
    <location>
        <begin position="132"/>
        <end position="155"/>
    </location>
</feature>
<dbReference type="Gene3D" id="1.20.1740.10">
    <property type="entry name" value="Amino acid/polyamine transporter I"/>
    <property type="match status" value="1"/>
</dbReference>
<name>A0A2T8HLJ8_9SPHI</name>
<comment type="caution">
    <text evidence="6">The sequence shown here is derived from an EMBL/GenBank/DDBJ whole genome shotgun (WGS) entry which is preliminary data.</text>
</comment>
<protein>
    <submittedName>
        <fullName evidence="6">Amino acid transporter</fullName>
    </submittedName>
</protein>
<feature type="transmembrane region" description="Helical" evidence="5">
    <location>
        <begin position="45"/>
        <end position="66"/>
    </location>
</feature>
<feature type="transmembrane region" description="Helical" evidence="5">
    <location>
        <begin position="221"/>
        <end position="239"/>
    </location>
</feature>
<evidence type="ECO:0000256" key="1">
    <source>
        <dbReference type="ARBA" id="ARBA00004141"/>
    </source>
</evidence>
<dbReference type="Pfam" id="PF13520">
    <property type="entry name" value="AA_permease_2"/>
    <property type="match status" value="1"/>
</dbReference>
<keyword evidence="7" id="KW-1185">Reference proteome</keyword>
<feature type="transmembrane region" description="Helical" evidence="5">
    <location>
        <begin position="310"/>
        <end position="336"/>
    </location>
</feature>
<dbReference type="GO" id="GO:0015179">
    <property type="term" value="F:L-amino acid transmembrane transporter activity"/>
    <property type="evidence" value="ECO:0007669"/>
    <property type="project" value="TreeGrafter"/>
</dbReference>
<dbReference type="GO" id="GO:0016020">
    <property type="term" value="C:membrane"/>
    <property type="evidence" value="ECO:0007669"/>
    <property type="project" value="UniProtKB-SubCell"/>
</dbReference>
<dbReference type="RefSeq" id="WP_116774190.1">
    <property type="nucleotide sequence ID" value="NZ_QDKG01000001.1"/>
</dbReference>
<evidence type="ECO:0000256" key="3">
    <source>
        <dbReference type="ARBA" id="ARBA00022989"/>
    </source>
</evidence>
<sequence>MQESSLKKEIRLIDAISIVVGSMVGSGIFIVGADIVRQIGSAGGFIGVWVLGGVITLIAALSYGELGAMFPKAGGQYVYLKEAYNPLVAFLYGWSLFAVIQTGTMAAVGVSFFKFLAYFLPQFGENMVLFGLSNFTISAAQLAAVCLIFILTYVNTKGIKSGKTIQTLFTITKVLSIGGLIVFGFISFESSLWEMNWSSIWQFQKILPDGEIELYQSLPDLGGGIAAALVGAIMSYEAWNNVTFVAGEIQNPKKNIVLSLLIGVSIVTLIYVLLNLMFTAVLPLSGIAYADKDRVAIAVSQNVFGELGTGIIAILIMVATFGCNNGLIISGARVYYTMAQDQLFFKSSAQLNKYAVPSYALWYQAIMASLLCLSGGYGDLLDMITFVAVLFYVITIVGIYVLRVRRPNLPRPYRTIGYPILPSLYILMGLAFCILLIIYKPDFTWPGLLIALAGIPIYFLLQHKYKRR</sequence>
<dbReference type="PANTHER" id="PTHR11785:SF512">
    <property type="entry name" value="SOBREMESA, ISOFORM B"/>
    <property type="match status" value="1"/>
</dbReference>
<proteinExistence type="predicted"/>
<dbReference type="InterPro" id="IPR002293">
    <property type="entry name" value="AA/rel_permease1"/>
</dbReference>
<keyword evidence="4 5" id="KW-0472">Membrane</keyword>
<keyword evidence="2 5" id="KW-0812">Transmembrane</keyword>
<dbReference type="AlphaFoldDB" id="A0A2T8HLJ8"/>
<evidence type="ECO:0000256" key="5">
    <source>
        <dbReference type="SAM" id="Phobius"/>
    </source>
</evidence>
<feature type="transmembrane region" description="Helical" evidence="5">
    <location>
        <begin position="383"/>
        <end position="404"/>
    </location>
</feature>
<feature type="transmembrane region" description="Helical" evidence="5">
    <location>
        <begin position="167"/>
        <end position="188"/>
    </location>
</feature>
<feature type="transmembrane region" description="Helical" evidence="5">
    <location>
        <begin position="445"/>
        <end position="461"/>
    </location>
</feature>
<organism evidence="6 7">
    <name type="scientific">Sphingobacterium corticibacter</name>
    <dbReference type="NCBI Taxonomy" id="2171749"/>
    <lineage>
        <taxon>Bacteria</taxon>
        <taxon>Pseudomonadati</taxon>
        <taxon>Bacteroidota</taxon>
        <taxon>Sphingobacteriia</taxon>
        <taxon>Sphingobacteriales</taxon>
        <taxon>Sphingobacteriaceae</taxon>
        <taxon>Sphingobacterium</taxon>
    </lineage>
</organism>